<dbReference type="PANTHER" id="PTHR43617">
    <property type="entry name" value="L-AMINO ACID N-ACETYLTRANSFERASE"/>
    <property type="match status" value="1"/>
</dbReference>
<accession>A0A7I8D3X3</accession>
<proteinExistence type="predicted"/>
<dbReference type="SUPFAM" id="SSF55729">
    <property type="entry name" value="Acyl-CoA N-acyltransferases (Nat)"/>
    <property type="match status" value="1"/>
</dbReference>
<gene>
    <name evidence="2" type="ORF">C12CBH8_11010</name>
</gene>
<dbReference type="KEGG" id="sman:C12CBH8_11010"/>
<name>A0A7I8D3X3_9FIRM</name>
<dbReference type="PANTHER" id="PTHR43617:SF2">
    <property type="entry name" value="UPF0039 PROTEIN SLL0451"/>
    <property type="match status" value="1"/>
</dbReference>
<dbReference type="RefSeq" id="WP_215533741.1">
    <property type="nucleotide sequence ID" value="NZ_AP023321.1"/>
</dbReference>
<dbReference type="Pfam" id="PF00583">
    <property type="entry name" value="Acetyltransf_1"/>
    <property type="match status" value="1"/>
</dbReference>
<feature type="domain" description="N-acetyltransferase" evidence="1">
    <location>
        <begin position="3"/>
        <end position="168"/>
    </location>
</feature>
<evidence type="ECO:0000313" key="2">
    <source>
        <dbReference type="EMBL" id="BCI60462.1"/>
    </source>
</evidence>
<dbReference type="CDD" id="cd04301">
    <property type="entry name" value="NAT_SF"/>
    <property type="match status" value="1"/>
</dbReference>
<keyword evidence="2" id="KW-0808">Transferase</keyword>
<reference evidence="3" key="1">
    <citation type="submission" date="2020-07" db="EMBL/GenBank/DDBJ databases">
        <title>Complete genome sequencing of Clostridia bacterium strain 12CBH8.</title>
        <authorList>
            <person name="Sakamoto M."/>
            <person name="Murakami T."/>
            <person name="Mori H."/>
        </authorList>
    </citation>
    <scope>NUCLEOTIDE SEQUENCE [LARGE SCALE GENOMIC DNA]</scope>
    <source>
        <strain evidence="3">12CBH8</strain>
    </source>
</reference>
<sequence length="168" mass="19742">MQYTIYQASAQHVQILNDIHYKSWMVCYRGMLDDDFLDTMDSQRWISPFQKMIGESLYAAVLETDGRPAGCVTYRLSDQPYDNQRTGEIVSFYFLPDFWGKGIAAPLMQWVLTELKQMGCIYASLWVLEQNQRAQRFYKKMGFLLTSELLYSDMGRQKTTDFRMMKAL</sequence>
<dbReference type="InterPro" id="IPR016181">
    <property type="entry name" value="Acyl_CoA_acyltransferase"/>
</dbReference>
<dbReference type="InterPro" id="IPR000182">
    <property type="entry name" value="GNAT_dom"/>
</dbReference>
<dbReference type="Proteomes" id="UP000593890">
    <property type="component" value="Chromosome"/>
</dbReference>
<evidence type="ECO:0000259" key="1">
    <source>
        <dbReference type="PROSITE" id="PS51186"/>
    </source>
</evidence>
<evidence type="ECO:0000313" key="3">
    <source>
        <dbReference type="Proteomes" id="UP000593890"/>
    </source>
</evidence>
<organism evidence="2 3">
    <name type="scientific">Solibaculum mannosilyticum</name>
    <dbReference type="NCBI Taxonomy" id="2780922"/>
    <lineage>
        <taxon>Bacteria</taxon>
        <taxon>Bacillati</taxon>
        <taxon>Bacillota</taxon>
        <taxon>Clostridia</taxon>
        <taxon>Eubacteriales</taxon>
        <taxon>Oscillospiraceae</taxon>
        <taxon>Solibaculum</taxon>
    </lineage>
</organism>
<dbReference type="AlphaFoldDB" id="A0A7I8D3X3"/>
<dbReference type="PROSITE" id="PS51186">
    <property type="entry name" value="GNAT"/>
    <property type="match status" value="1"/>
</dbReference>
<dbReference type="Gene3D" id="3.40.630.30">
    <property type="match status" value="1"/>
</dbReference>
<dbReference type="EMBL" id="AP023321">
    <property type="protein sequence ID" value="BCI60462.1"/>
    <property type="molecule type" value="Genomic_DNA"/>
</dbReference>
<keyword evidence="3" id="KW-1185">Reference proteome</keyword>
<dbReference type="GO" id="GO:0016747">
    <property type="term" value="F:acyltransferase activity, transferring groups other than amino-acyl groups"/>
    <property type="evidence" value="ECO:0007669"/>
    <property type="project" value="InterPro"/>
</dbReference>
<dbReference type="InterPro" id="IPR050276">
    <property type="entry name" value="MshD_Acetyltransferase"/>
</dbReference>
<protein>
    <submittedName>
        <fullName evidence="2">N-acetyltransferase</fullName>
    </submittedName>
</protein>